<evidence type="ECO:0000256" key="4">
    <source>
        <dbReference type="ARBA" id="ARBA00022563"/>
    </source>
</evidence>
<dbReference type="InterPro" id="IPR017925">
    <property type="entry name" value="DHFR_CS"/>
</dbReference>
<keyword evidence="5" id="KW-0521">NADP</keyword>
<evidence type="ECO:0000256" key="7">
    <source>
        <dbReference type="RuleBase" id="RU004474"/>
    </source>
</evidence>
<comment type="pathway">
    <text evidence="1">Cofactor biosynthesis; tetrahydrofolate biosynthesis; 5,6,7,8-tetrahydrofolate from 7,8-dihydrofolate: step 1/1.</text>
</comment>
<keyword evidence="4" id="KW-0554">One-carbon metabolism</keyword>
<name>A0A0C2YPE5_9AGAM</name>
<evidence type="ECO:0000256" key="2">
    <source>
        <dbReference type="ARBA" id="ARBA00012856"/>
    </source>
</evidence>
<evidence type="ECO:0000259" key="8">
    <source>
        <dbReference type="PROSITE" id="PS51330"/>
    </source>
</evidence>
<dbReference type="GO" id="GO:0050661">
    <property type="term" value="F:NADP binding"/>
    <property type="evidence" value="ECO:0007669"/>
    <property type="project" value="InterPro"/>
</dbReference>
<evidence type="ECO:0000256" key="3">
    <source>
        <dbReference type="ARBA" id="ARBA00018886"/>
    </source>
</evidence>
<dbReference type="OrthoDB" id="414698at2759"/>
<dbReference type="InParanoid" id="A0A0C2YPE5"/>
<dbReference type="GO" id="GO:0046452">
    <property type="term" value="P:dihydrofolate metabolic process"/>
    <property type="evidence" value="ECO:0007669"/>
    <property type="project" value="TreeGrafter"/>
</dbReference>
<dbReference type="Pfam" id="PF00186">
    <property type="entry name" value="DHFR_1"/>
    <property type="match status" value="1"/>
</dbReference>
<dbReference type="InterPro" id="IPR012259">
    <property type="entry name" value="DHFR"/>
</dbReference>
<dbReference type="GO" id="GO:0004146">
    <property type="term" value="F:dihydrofolate reductase activity"/>
    <property type="evidence" value="ECO:0007669"/>
    <property type="project" value="UniProtKB-EC"/>
</dbReference>
<keyword evidence="6" id="KW-0560">Oxidoreductase</keyword>
<dbReference type="InterPro" id="IPR001796">
    <property type="entry name" value="DHFR_dom"/>
</dbReference>
<protein>
    <recommendedName>
        <fullName evidence="3">Dihydrofolate reductase</fullName>
        <ecNumber evidence="2">1.5.1.3</ecNumber>
    </recommendedName>
</protein>
<dbReference type="Proteomes" id="UP000053989">
    <property type="component" value="Unassembled WGS sequence"/>
</dbReference>
<organism evidence="9 10">
    <name type="scientific">Scleroderma citrinum Foug A</name>
    <dbReference type="NCBI Taxonomy" id="1036808"/>
    <lineage>
        <taxon>Eukaryota</taxon>
        <taxon>Fungi</taxon>
        <taxon>Dikarya</taxon>
        <taxon>Basidiomycota</taxon>
        <taxon>Agaricomycotina</taxon>
        <taxon>Agaricomycetes</taxon>
        <taxon>Agaricomycetidae</taxon>
        <taxon>Boletales</taxon>
        <taxon>Sclerodermatineae</taxon>
        <taxon>Sclerodermataceae</taxon>
        <taxon>Scleroderma</taxon>
    </lineage>
</organism>
<dbReference type="PANTHER" id="PTHR48069:SF3">
    <property type="entry name" value="DIHYDROFOLATE REDUCTASE"/>
    <property type="match status" value="1"/>
</dbReference>
<gene>
    <name evidence="9" type="ORF">SCLCIDRAFT_142980</name>
</gene>
<evidence type="ECO:0000313" key="9">
    <source>
        <dbReference type="EMBL" id="KIM51578.1"/>
    </source>
</evidence>
<dbReference type="AlphaFoldDB" id="A0A0C2YPE5"/>
<sequence length="209" mass="23377">MSGLTIVVAATRRNGIGQNGTMPWHIPKDLAFFSRVTTHAPKEKINALIMGRGTWESIPPKHRPLRSRLNAILSRNKEYPLPPNDGSVPAPTLLFPDLQMAVDQLKARQDVHRLFIIGGASVYGQTLSLSSPHSLQADRVLLTRIHEPEFPDCDVFLPDFLNERNGGSAWKRASHDELVAWADLPGFDIPEGVQEHNGVKFEFQMWVKS</sequence>
<evidence type="ECO:0000256" key="1">
    <source>
        <dbReference type="ARBA" id="ARBA00004903"/>
    </source>
</evidence>
<feature type="domain" description="DHFR" evidence="8">
    <location>
        <begin position="3"/>
        <end position="208"/>
    </location>
</feature>
<dbReference type="PRINTS" id="PR00070">
    <property type="entry name" value="DHFR"/>
</dbReference>
<dbReference type="GO" id="GO:0006730">
    <property type="term" value="P:one-carbon metabolic process"/>
    <property type="evidence" value="ECO:0007669"/>
    <property type="project" value="UniProtKB-KW"/>
</dbReference>
<evidence type="ECO:0000256" key="6">
    <source>
        <dbReference type="ARBA" id="ARBA00023002"/>
    </source>
</evidence>
<dbReference type="GO" id="GO:0005739">
    <property type="term" value="C:mitochondrion"/>
    <property type="evidence" value="ECO:0007669"/>
    <property type="project" value="TreeGrafter"/>
</dbReference>
<reference evidence="10" key="2">
    <citation type="submission" date="2015-01" db="EMBL/GenBank/DDBJ databases">
        <title>Evolutionary Origins and Diversification of the Mycorrhizal Mutualists.</title>
        <authorList>
            <consortium name="DOE Joint Genome Institute"/>
            <consortium name="Mycorrhizal Genomics Consortium"/>
            <person name="Kohler A."/>
            <person name="Kuo A."/>
            <person name="Nagy L.G."/>
            <person name="Floudas D."/>
            <person name="Copeland A."/>
            <person name="Barry K.W."/>
            <person name="Cichocki N."/>
            <person name="Veneault-Fourrey C."/>
            <person name="LaButti K."/>
            <person name="Lindquist E.A."/>
            <person name="Lipzen A."/>
            <person name="Lundell T."/>
            <person name="Morin E."/>
            <person name="Murat C."/>
            <person name="Riley R."/>
            <person name="Ohm R."/>
            <person name="Sun H."/>
            <person name="Tunlid A."/>
            <person name="Henrissat B."/>
            <person name="Grigoriev I.V."/>
            <person name="Hibbett D.S."/>
            <person name="Martin F."/>
        </authorList>
    </citation>
    <scope>NUCLEOTIDE SEQUENCE [LARGE SCALE GENOMIC DNA]</scope>
    <source>
        <strain evidence="10">Foug A</strain>
    </source>
</reference>
<proteinExistence type="inferred from homology"/>
<dbReference type="PROSITE" id="PS51330">
    <property type="entry name" value="DHFR_2"/>
    <property type="match status" value="1"/>
</dbReference>
<dbReference type="EMBL" id="KN822250">
    <property type="protein sequence ID" value="KIM51578.1"/>
    <property type="molecule type" value="Genomic_DNA"/>
</dbReference>
<evidence type="ECO:0000256" key="5">
    <source>
        <dbReference type="ARBA" id="ARBA00022857"/>
    </source>
</evidence>
<dbReference type="InterPro" id="IPR024072">
    <property type="entry name" value="DHFR-like_dom_sf"/>
</dbReference>
<dbReference type="PANTHER" id="PTHR48069">
    <property type="entry name" value="DIHYDROFOLATE REDUCTASE"/>
    <property type="match status" value="1"/>
</dbReference>
<dbReference type="Gene3D" id="3.40.430.10">
    <property type="entry name" value="Dihydrofolate Reductase, subunit A"/>
    <property type="match status" value="1"/>
</dbReference>
<dbReference type="STRING" id="1036808.A0A0C2YPE5"/>
<dbReference type="UniPathway" id="UPA00077">
    <property type="reaction ID" value="UER00158"/>
</dbReference>
<dbReference type="EC" id="1.5.1.3" evidence="2"/>
<dbReference type="GO" id="GO:0046655">
    <property type="term" value="P:folic acid metabolic process"/>
    <property type="evidence" value="ECO:0007669"/>
    <property type="project" value="TreeGrafter"/>
</dbReference>
<comment type="similarity">
    <text evidence="7">Belongs to the dihydrofolate reductase family.</text>
</comment>
<dbReference type="HOGENOM" id="CLU_043966_2_1_1"/>
<keyword evidence="10" id="KW-1185">Reference proteome</keyword>
<dbReference type="SUPFAM" id="SSF53597">
    <property type="entry name" value="Dihydrofolate reductase-like"/>
    <property type="match status" value="1"/>
</dbReference>
<dbReference type="PROSITE" id="PS00075">
    <property type="entry name" value="DHFR_1"/>
    <property type="match status" value="1"/>
</dbReference>
<evidence type="ECO:0000313" key="10">
    <source>
        <dbReference type="Proteomes" id="UP000053989"/>
    </source>
</evidence>
<accession>A0A0C2YPE5</accession>
<dbReference type="CDD" id="cd00209">
    <property type="entry name" value="DHFR"/>
    <property type="match status" value="1"/>
</dbReference>
<reference evidence="9 10" key="1">
    <citation type="submission" date="2014-04" db="EMBL/GenBank/DDBJ databases">
        <authorList>
            <consortium name="DOE Joint Genome Institute"/>
            <person name="Kuo A."/>
            <person name="Kohler A."/>
            <person name="Nagy L.G."/>
            <person name="Floudas D."/>
            <person name="Copeland A."/>
            <person name="Barry K.W."/>
            <person name="Cichocki N."/>
            <person name="Veneault-Fourrey C."/>
            <person name="LaButti K."/>
            <person name="Lindquist E.A."/>
            <person name="Lipzen A."/>
            <person name="Lundell T."/>
            <person name="Morin E."/>
            <person name="Murat C."/>
            <person name="Sun H."/>
            <person name="Tunlid A."/>
            <person name="Henrissat B."/>
            <person name="Grigoriev I.V."/>
            <person name="Hibbett D.S."/>
            <person name="Martin F."/>
            <person name="Nordberg H.P."/>
            <person name="Cantor M.N."/>
            <person name="Hua S.X."/>
        </authorList>
    </citation>
    <scope>NUCLEOTIDE SEQUENCE [LARGE SCALE GENOMIC DNA]</scope>
    <source>
        <strain evidence="9 10">Foug A</strain>
    </source>
</reference>
<dbReference type="GO" id="GO:0046654">
    <property type="term" value="P:tetrahydrofolate biosynthetic process"/>
    <property type="evidence" value="ECO:0007669"/>
    <property type="project" value="UniProtKB-UniPathway"/>
</dbReference>